<evidence type="ECO:0000313" key="2">
    <source>
        <dbReference type="Proteomes" id="UP000431826"/>
    </source>
</evidence>
<comment type="caution">
    <text evidence="1">The sequence shown here is derived from an EMBL/GenBank/DDBJ whole genome shotgun (WGS) entry which is preliminary data.</text>
</comment>
<name>A0A640UKV6_9ACTN</name>
<evidence type="ECO:0000313" key="1">
    <source>
        <dbReference type="EMBL" id="GFE36427.1"/>
    </source>
</evidence>
<reference evidence="1 2" key="1">
    <citation type="submission" date="2019-12" db="EMBL/GenBank/DDBJ databases">
        <title>Whole genome shotgun sequence of Streptomyces tubercidicus NBRC 13090.</title>
        <authorList>
            <person name="Ichikawa N."/>
            <person name="Kimura A."/>
            <person name="Kitahashi Y."/>
            <person name="Komaki H."/>
            <person name="Tamura T."/>
        </authorList>
    </citation>
    <scope>NUCLEOTIDE SEQUENCE [LARGE SCALE GENOMIC DNA]</scope>
    <source>
        <strain evidence="1 2">NBRC 13090</strain>
    </source>
</reference>
<evidence type="ECO:0008006" key="3">
    <source>
        <dbReference type="Google" id="ProtNLM"/>
    </source>
</evidence>
<dbReference type="EMBL" id="BLIR01000001">
    <property type="protein sequence ID" value="GFE36427.1"/>
    <property type="molecule type" value="Genomic_DNA"/>
</dbReference>
<protein>
    <recommendedName>
        <fullName evidence="3">Nudix hydrolase domain-containing protein</fullName>
    </recommendedName>
</protein>
<gene>
    <name evidence="1" type="ORF">Stube_11000</name>
</gene>
<dbReference type="SUPFAM" id="SSF55811">
    <property type="entry name" value="Nudix"/>
    <property type="match status" value="1"/>
</dbReference>
<proteinExistence type="predicted"/>
<dbReference type="Proteomes" id="UP000431826">
    <property type="component" value="Unassembled WGS sequence"/>
</dbReference>
<dbReference type="InterPro" id="IPR015797">
    <property type="entry name" value="NUDIX_hydrolase-like_dom_sf"/>
</dbReference>
<accession>A0A640UKV6</accession>
<sequence>MLDPGGALFLLRYDNEEVGLHWAMPGGGLDPGETPWWTPAELAASADPLRPPRLADLLALWRGRPGHATAPEPVDLGLTL</sequence>
<keyword evidence="2" id="KW-1185">Reference proteome</keyword>
<dbReference type="AlphaFoldDB" id="A0A640UKV6"/>
<organism evidence="1 2">
    <name type="scientific">Streptomyces tubercidicus</name>
    <dbReference type="NCBI Taxonomy" id="47759"/>
    <lineage>
        <taxon>Bacteria</taxon>
        <taxon>Bacillati</taxon>
        <taxon>Actinomycetota</taxon>
        <taxon>Actinomycetes</taxon>
        <taxon>Kitasatosporales</taxon>
        <taxon>Streptomycetaceae</taxon>
        <taxon>Streptomyces</taxon>
    </lineage>
</organism>